<dbReference type="AlphaFoldDB" id="F4XZ21"/>
<organism evidence="3 4">
    <name type="scientific">Moorena producens 3L</name>
    <dbReference type="NCBI Taxonomy" id="489825"/>
    <lineage>
        <taxon>Bacteria</taxon>
        <taxon>Bacillati</taxon>
        <taxon>Cyanobacteriota</taxon>
        <taxon>Cyanophyceae</taxon>
        <taxon>Coleofasciculales</taxon>
        <taxon>Coleofasciculaceae</taxon>
        <taxon>Moorena</taxon>
    </lineage>
</organism>
<dbReference type="RefSeq" id="WP_008188190.1">
    <property type="nucleotide sequence ID" value="NZ_GL890957.1"/>
</dbReference>
<keyword evidence="4" id="KW-1185">Reference proteome</keyword>
<name>F4XZ21_9CYAN</name>
<sequence length="125" mass="14589">MYIQRKIEALSKYEYGCDLRRLYPSQDLSNPLYWGSAIASVRPGECTTPHKHDELETFIVLAGKGRMYIEAEEEDLEAGDVVFIPREQTHRFQNLSNQDPLTFITIFWDSPEAREQIKTYIDNQT</sequence>
<dbReference type="EMBL" id="GL890957">
    <property type="protein sequence ID" value="EGJ30173.1"/>
    <property type="molecule type" value="Genomic_DNA"/>
</dbReference>
<dbReference type="Proteomes" id="UP000003959">
    <property type="component" value="Unassembled WGS sequence"/>
</dbReference>
<dbReference type="InterPro" id="IPR051610">
    <property type="entry name" value="GPI/OXD"/>
</dbReference>
<dbReference type="PANTHER" id="PTHR35848:SF6">
    <property type="entry name" value="CUPIN TYPE-2 DOMAIN-CONTAINING PROTEIN"/>
    <property type="match status" value="1"/>
</dbReference>
<dbReference type="InterPro" id="IPR014710">
    <property type="entry name" value="RmlC-like_jellyroll"/>
</dbReference>
<dbReference type="SUPFAM" id="SSF51182">
    <property type="entry name" value="RmlC-like cupins"/>
    <property type="match status" value="1"/>
</dbReference>
<dbReference type="Gene3D" id="2.60.120.10">
    <property type="entry name" value="Jelly Rolls"/>
    <property type="match status" value="1"/>
</dbReference>
<reference evidence="4" key="1">
    <citation type="journal article" date="2011" name="Proc. Natl. Acad. Sci. U.S.A.">
        <title>Genomic insights into the physiology and ecology of the marine filamentous cyanobacterium Lyngbya majuscula.</title>
        <authorList>
            <person name="Jones A.C."/>
            <person name="Monroe E.A."/>
            <person name="Podell S."/>
            <person name="Hess W.R."/>
            <person name="Klages S."/>
            <person name="Esquenazi E."/>
            <person name="Niessen S."/>
            <person name="Hoover H."/>
            <person name="Rothmann M."/>
            <person name="Lasken R.S."/>
            <person name="Yates J.R.III."/>
            <person name="Reinhardt R."/>
            <person name="Kube M."/>
            <person name="Burkart M.D."/>
            <person name="Allen E.E."/>
            <person name="Dorrestein P.C."/>
            <person name="Gerwick W.H."/>
            <person name="Gerwick L."/>
        </authorList>
    </citation>
    <scope>NUCLEOTIDE SEQUENCE [LARGE SCALE GENOMIC DNA]</scope>
    <source>
        <strain evidence="4">3L</strain>
    </source>
</reference>
<feature type="non-terminal residue" evidence="3">
    <location>
        <position position="125"/>
    </location>
</feature>
<dbReference type="InterPro" id="IPR011051">
    <property type="entry name" value="RmlC_Cupin_sf"/>
</dbReference>
<dbReference type="OrthoDB" id="486897at2"/>
<dbReference type="Pfam" id="PF07883">
    <property type="entry name" value="Cupin_2"/>
    <property type="match status" value="1"/>
</dbReference>
<evidence type="ECO:0000259" key="2">
    <source>
        <dbReference type="Pfam" id="PF07883"/>
    </source>
</evidence>
<dbReference type="PANTHER" id="PTHR35848">
    <property type="entry name" value="OXALATE-BINDING PROTEIN"/>
    <property type="match status" value="1"/>
</dbReference>
<evidence type="ECO:0000256" key="1">
    <source>
        <dbReference type="ARBA" id="ARBA00022723"/>
    </source>
</evidence>
<feature type="domain" description="Cupin type-2" evidence="2">
    <location>
        <begin position="39"/>
        <end position="107"/>
    </location>
</feature>
<gene>
    <name evidence="3" type="ORF">LYNGBM3L_53800</name>
</gene>
<accession>F4XZ21</accession>
<dbReference type="InterPro" id="IPR013096">
    <property type="entry name" value="Cupin_2"/>
</dbReference>
<dbReference type="GO" id="GO:0046872">
    <property type="term" value="F:metal ion binding"/>
    <property type="evidence" value="ECO:0007669"/>
    <property type="project" value="UniProtKB-KW"/>
</dbReference>
<proteinExistence type="predicted"/>
<evidence type="ECO:0000313" key="4">
    <source>
        <dbReference type="Proteomes" id="UP000003959"/>
    </source>
</evidence>
<evidence type="ECO:0000313" key="3">
    <source>
        <dbReference type="EMBL" id="EGJ30173.1"/>
    </source>
</evidence>
<keyword evidence="1" id="KW-0479">Metal-binding</keyword>
<dbReference type="HOGENOM" id="CLU_135029_1_0_3"/>
<protein>
    <submittedName>
        <fullName evidence="3">AraC-like ligand binding protein</fullName>
    </submittedName>
</protein>
<dbReference type="eggNOG" id="COG0662">
    <property type="taxonomic scope" value="Bacteria"/>
</dbReference>